<dbReference type="InterPro" id="IPR013087">
    <property type="entry name" value="Znf_C2H2_type"/>
</dbReference>
<reference evidence="4 5" key="1">
    <citation type="submission" date="2019-09" db="EMBL/GenBank/DDBJ databases">
        <title>Draft genome of the ectomycorrhizal ascomycete Sphaerosporella brunnea.</title>
        <authorList>
            <consortium name="DOE Joint Genome Institute"/>
            <person name="Benucci G.M."/>
            <person name="Marozzi G."/>
            <person name="Antonielli L."/>
            <person name="Sanchez S."/>
            <person name="Marco P."/>
            <person name="Wang X."/>
            <person name="Falini L.B."/>
            <person name="Barry K."/>
            <person name="Haridas S."/>
            <person name="Lipzen A."/>
            <person name="Labutti K."/>
            <person name="Grigoriev I.V."/>
            <person name="Murat C."/>
            <person name="Martin F."/>
            <person name="Albertini E."/>
            <person name="Donnini D."/>
            <person name="Bonito G."/>
        </authorList>
    </citation>
    <scope>NUCLEOTIDE SEQUENCE [LARGE SCALE GENOMIC DNA]</scope>
    <source>
        <strain evidence="4 5">Sb_GMNB300</strain>
    </source>
</reference>
<feature type="domain" description="C2H2-type" evidence="3">
    <location>
        <begin position="99"/>
        <end position="127"/>
    </location>
</feature>
<organism evidence="4 5">
    <name type="scientific">Sphaerosporella brunnea</name>
    <dbReference type="NCBI Taxonomy" id="1250544"/>
    <lineage>
        <taxon>Eukaryota</taxon>
        <taxon>Fungi</taxon>
        <taxon>Dikarya</taxon>
        <taxon>Ascomycota</taxon>
        <taxon>Pezizomycotina</taxon>
        <taxon>Pezizomycetes</taxon>
        <taxon>Pezizales</taxon>
        <taxon>Pyronemataceae</taxon>
        <taxon>Sphaerosporella</taxon>
    </lineage>
</organism>
<dbReference type="InParanoid" id="A0A5J5EIF0"/>
<gene>
    <name evidence="4" type="ORF">FN846DRAFT_364111</name>
</gene>
<evidence type="ECO:0000259" key="3">
    <source>
        <dbReference type="PROSITE" id="PS50157"/>
    </source>
</evidence>
<dbReference type="SMART" id="SM00355">
    <property type="entry name" value="ZnF_C2H2"/>
    <property type="match status" value="5"/>
</dbReference>
<evidence type="ECO:0000313" key="5">
    <source>
        <dbReference type="Proteomes" id="UP000326924"/>
    </source>
</evidence>
<dbReference type="InterPro" id="IPR036236">
    <property type="entry name" value="Znf_C2H2_sf"/>
</dbReference>
<keyword evidence="5" id="KW-1185">Reference proteome</keyword>
<dbReference type="OrthoDB" id="1405595at2759"/>
<name>A0A5J5EIF0_9PEZI</name>
<evidence type="ECO:0000313" key="4">
    <source>
        <dbReference type="EMBL" id="KAA8895011.1"/>
    </source>
</evidence>
<dbReference type="Proteomes" id="UP000326924">
    <property type="component" value="Unassembled WGS sequence"/>
</dbReference>
<dbReference type="EMBL" id="VXIS01000293">
    <property type="protein sequence ID" value="KAA8895011.1"/>
    <property type="molecule type" value="Genomic_DNA"/>
</dbReference>
<dbReference type="SUPFAM" id="SSF57667">
    <property type="entry name" value="beta-beta-alpha zinc fingers"/>
    <property type="match status" value="1"/>
</dbReference>
<keyword evidence="1" id="KW-0863">Zinc-finger</keyword>
<keyword evidence="1" id="KW-0862">Zinc</keyword>
<feature type="region of interest" description="Disordered" evidence="2">
    <location>
        <begin position="119"/>
        <end position="139"/>
    </location>
</feature>
<dbReference type="GO" id="GO:0008270">
    <property type="term" value="F:zinc ion binding"/>
    <property type="evidence" value="ECO:0007669"/>
    <property type="project" value="UniProtKB-KW"/>
</dbReference>
<protein>
    <recommendedName>
        <fullName evidence="3">C2H2-type domain-containing protein</fullName>
    </recommendedName>
</protein>
<proteinExistence type="predicted"/>
<dbReference type="AlphaFoldDB" id="A0A5J5EIF0"/>
<dbReference type="PROSITE" id="PS00028">
    <property type="entry name" value="ZINC_FINGER_C2H2_1"/>
    <property type="match status" value="1"/>
</dbReference>
<keyword evidence="1" id="KW-0479">Metal-binding</keyword>
<accession>A0A5J5EIF0</accession>
<evidence type="ECO:0000256" key="1">
    <source>
        <dbReference type="PROSITE-ProRule" id="PRU00042"/>
    </source>
</evidence>
<evidence type="ECO:0000256" key="2">
    <source>
        <dbReference type="SAM" id="MobiDB-lite"/>
    </source>
</evidence>
<sequence length="307" mass="34543">MCDHQLQRPEAQLPCGEAKQSRTPHPASFHHRSPFCHHPLIYHPPLSTMQATTTSISPPPEIPKHHVLCEACNVAVHAENLRYHRTTRIHTENCKRAGLYCYECSKVFADKLGVRDHNNSLHATPRAPLSPPTPPNDDEPRCNVCFGVLSEEEPYDVHARTQDHMDAAKARGWWCTVCKSPFDSGNALATHTCTPPPADDVSLRTCADCGEVFVTRKQRKKHKNRGYCSVEREVRSCFCTVCNVMVPPDDVAAHREIEGHEDRAKEKGLWCQLCELTFINEAGLADHVVNNAVHLENVKIEEERKGL</sequence>
<comment type="caution">
    <text evidence="4">The sequence shown here is derived from an EMBL/GenBank/DDBJ whole genome shotgun (WGS) entry which is preliminary data.</text>
</comment>
<dbReference type="PROSITE" id="PS50157">
    <property type="entry name" value="ZINC_FINGER_C2H2_2"/>
    <property type="match status" value="1"/>
</dbReference>
<feature type="region of interest" description="Disordered" evidence="2">
    <location>
        <begin position="1"/>
        <end position="28"/>
    </location>
</feature>